<dbReference type="EMBL" id="JAQJZL010000005">
    <property type="protein sequence ID" value="KAJ6041571.1"/>
    <property type="molecule type" value="Genomic_DNA"/>
</dbReference>
<dbReference type="Proteomes" id="UP001219568">
    <property type="component" value="Unassembled WGS sequence"/>
</dbReference>
<proteinExistence type="predicted"/>
<accession>A0AAD6ICH5</accession>
<name>A0AAD6ICH5_PENCN</name>
<keyword evidence="2" id="KW-1185">Reference proteome</keyword>
<protein>
    <submittedName>
        <fullName evidence="1">Uncharacterized protein</fullName>
    </submittedName>
</protein>
<dbReference type="AlphaFoldDB" id="A0AAD6ICH5"/>
<sequence length="73" mass="8078">MEESKDIDPTPGPDAAVAYLENERQRLKEELANFCKQPTERGISELFTLLGLTIEFAQYSVALMNTTGATIVT</sequence>
<evidence type="ECO:0000313" key="2">
    <source>
        <dbReference type="Proteomes" id="UP001219568"/>
    </source>
</evidence>
<organism evidence="1 2">
    <name type="scientific">Penicillium canescens</name>
    <dbReference type="NCBI Taxonomy" id="5083"/>
    <lineage>
        <taxon>Eukaryota</taxon>
        <taxon>Fungi</taxon>
        <taxon>Dikarya</taxon>
        <taxon>Ascomycota</taxon>
        <taxon>Pezizomycotina</taxon>
        <taxon>Eurotiomycetes</taxon>
        <taxon>Eurotiomycetidae</taxon>
        <taxon>Eurotiales</taxon>
        <taxon>Aspergillaceae</taxon>
        <taxon>Penicillium</taxon>
    </lineage>
</organism>
<gene>
    <name evidence="1" type="ORF">N7460_006961</name>
</gene>
<reference evidence="1" key="1">
    <citation type="journal article" date="2023" name="IMA Fungus">
        <title>Comparative genomic study of the Penicillium genus elucidates a diverse pangenome and 15 lateral gene transfer events.</title>
        <authorList>
            <person name="Petersen C."/>
            <person name="Sorensen T."/>
            <person name="Nielsen M.R."/>
            <person name="Sondergaard T.E."/>
            <person name="Sorensen J.L."/>
            <person name="Fitzpatrick D.A."/>
            <person name="Frisvad J.C."/>
            <person name="Nielsen K.L."/>
        </authorList>
    </citation>
    <scope>NUCLEOTIDE SEQUENCE</scope>
    <source>
        <strain evidence="1">IBT 15450</strain>
    </source>
</reference>
<comment type="caution">
    <text evidence="1">The sequence shown here is derived from an EMBL/GenBank/DDBJ whole genome shotgun (WGS) entry which is preliminary data.</text>
</comment>
<evidence type="ECO:0000313" key="1">
    <source>
        <dbReference type="EMBL" id="KAJ6041571.1"/>
    </source>
</evidence>
<reference evidence="1" key="2">
    <citation type="submission" date="2023-01" db="EMBL/GenBank/DDBJ databases">
        <authorList>
            <person name="Petersen C."/>
        </authorList>
    </citation>
    <scope>NUCLEOTIDE SEQUENCE</scope>
    <source>
        <strain evidence="1">IBT 15450</strain>
    </source>
</reference>